<feature type="compositionally biased region" description="Low complexity" evidence="1">
    <location>
        <begin position="51"/>
        <end position="66"/>
    </location>
</feature>
<dbReference type="Proteomes" id="UP001501074">
    <property type="component" value="Unassembled WGS sequence"/>
</dbReference>
<keyword evidence="2" id="KW-0732">Signal</keyword>
<dbReference type="Gene3D" id="3.20.20.80">
    <property type="entry name" value="Glycosidases"/>
    <property type="match status" value="1"/>
</dbReference>
<organism evidence="4 5">
    <name type="scientific">Kineosporia mesophila</name>
    <dbReference type="NCBI Taxonomy" id="566012"/>
    <lineage>
        <taxon>Bacteria</taxon>
        <taxon>Bacillati</taxon>
        <taxon>Actinomycetota</taxon>
        <taxon>Actinomycetes</taxon>
        <taxon>Kineosporiales</taxon>
        <taxon>Kineosporiaceae</taxon>
        <taxon>Kineosporia</taxon>
    </lineage>
</organism>
<dbReference type="InterPro" id="IPR024655">
    <property type="entry name" value="Asl1_glyco_hydro_catalytic"/>
</dbReference>
<dbReference type="EMBL" id="BAAAZO010000010">
    <property type="protein sequence ID" value="GAA3627022.1"/>
    <property type="molecule type" value="Genomic_DNA"/>
</dbReference>
<keyword evidence="5" id="KW-1185">Reference proteome</keyword>
<accession>A0ABP7A8N0</accession>
<proteinExistence type="predicted"/>
<evidence type="ECO:0000313" key="4">
    <source>
        <dbReference type="EMBL" id="GAA3627022.1"/>
    </source>
</evidence>
<feature type="domain" description="Asl1-like glycosyl hydrolase catalytic" evidence="3">
    <location>
        <begin position="92"/>
        <end position="318"/>
    </location>
</feature>
<dbReference type="Pfam" id="PF11790">
    <property type="entry name" value="Glyco_hydro_cc"/>
    <property type="match status" value="1"/>
</dbReference>
<dbReference type="PANTHER" id="PTHR34154">
    <property type="entry name" value="ALKALI-SENSITIVE LINKAGE PROTEIN 1"/>
    <property type="match status" value="1"/>
</dbReference>
<feature type="chain" id="PRO_5047206433" evidence="2">
    <location>
        <begin position="41"/>
        <end position="322"/>
    </location>
</feature>
<name>A0ABP7A8N0_9ACTN</name>
<keyword evidence="4" id="KW-0378">Hydrolase</keyword>
<evidence type="ECO:0000259" key="3">
    <source>
        <dbReference type="Pfam" id="PF11790"/>
    </source>
</evidence>
<dbReference type="InterPro" id="IPR053183">
    <property type="entry name" value="ASL1"/>
</dbReference>
<dbReference type="SUPFAM" id="SSF51445">
    <property type="entry name" value="(Trans)glycosidases"/>
    <property type="match status" value="1"/>
</dbReference>
<evidence type="ECO:0000256" key="1">
    <source>
        <dbReference type="SAM" id="MobiDB-lite"/>
    </source>
</evidence>
<feature type="region of interest" description="Disordered" evidence="1">
    <location>
        <begin position="46"/>
        <end position="72"/>
    </location>
</feature>
<evidence type="ECO:0000256" key="2">
    <source>
        <dbReference type="SAM" id="SignalP"/>
    </source>
</evidence>
<feature type="signal peptide" evidence="2">
    <location>
        <begin position="1"/>
        <end position="40"/>
    </location>
</feature>
<comment type="caution">
    <text evidence="4">The sequence shown here is derived from an EMBL/GenBank/DDBJ whole genome shotgun (WGS) entry which is preliminary data.</text>
</comment>
<dbReference type="InterPro" id="IPR017853">
    <property type="entry name" value="GH"/>
</dbReference>
<reference evidence="5" key="1">
    <citation type="journal article" date="2019" name="Int. J. Syst. Evol. Microbiol.">
        <title>The Global Catalogue of Microorganisms (GCM) 10K type strain sequencing project: providing services to taxonomists for standard genome sequencing and annotation.</title>
        <authorList>
            <consortium name="The Broad Institute Genomics Platform"/>
            <consortium name="The Broad Institute Genome Sequencing Center for Infectious Disease"/>
            <person name="Wu L."/>
            <person name="Ma J."/>
        </authorList>
    </citation>
    <scope>NUCLEOTIDE SEQUENCE [LARGE SCALE GENOMIC DNA]</scope>
    <source>
        <strain evidence="5">JCM 16902</strain>
    </source>
</reference>
<dbReference type="GO" id="GO:0016787">
    <property type="term" value="F:hydrolase activity"/>
    <property type="evidence" value="ECO:0007669"/>
    <property type="project" value="UniProtKB-KW"/>
</dbReference>
<evidence type="ECO:0000313" key="5">
    <source>
        <dbReference type="Proteomes" id="UP001501074"/>
    </source>
</evidence>
<gene>
    <name evidence="4" type="ORF">GCM10022223_50370</name>
</gene>
<dbReference type="PANTHER" id="PTHR34154:SF3">
    <property type="entry name" value="ALKALI-SENSITIVE LINKAGE PROTEIN 1"/>
    <property type="match status" value="1"/>
</dbReference>
<protein>
    <submittedName>
        <fullName evidence="4">Glycoside hydrolase family protein</fullName>
    </submittedName>
</protein>
<sequence>MPYSGRLRGVLGSTTMPSLTKRTTALVATAAVALTASATAATAVNKTSGDTAKATTSSSVTQTAVTRPAARKDTIGSVKKGAALWNQKGITQSLKNSGVSWFYNWSSAPNGVKAPQGVDFVPMIWGADSVTTANLATARKNGDTLLGFNEPDLAEQSNMSVTKALNLWPKLEKTKMRLGSPAVAWGADQNGQWLDKFMKGAKKRGYRVDFITLHWYGSDFNSKNATQQLKSYIQGVHQKYPKKKIWITEYSLINFGAGSKFPTATNQATFVKQSTAMLQKLSYVEHYSWFAFPTSTNGKDETGLYRPGGTATKAGKAYRAAG</sequence>